<keyword evidence="3" id="KW-1185">Reference proteome</keyword>
<proteinExistence type="predicted"/>
<dbReference type="EMBL" id="BAABIB010000063">
    <property type="protein sequence ID" value="GAA5162816.1"/>
    <property type="molecule type" value="Genomic_DNA"/>
</dbReference>
<feature type="region of interest" description="Disordered" evidence="1">
    <location>
        <begin position="167"/>
        <end position="191"/>
    </location>
</feature>
<feature type="compositionally biased region" description="Pro residues" evidence="1">
    <location>
        <begin position="168"/>
        <end position="181"/>
    </location>
</feature>
<gene>
    <name evidence="2" type="ORF">GCM10023214_30170</name>
</gene>
<comment type="caution">
    <text evidence="2">The sequence shown here is derived from an EMBL/GenBank/DDBJ whole genome shotgun (WGS) entry which is preliminary data.</text>
</comment>
<name>A0ABP9QJE6_9PSEU</name>
<sequence>MEICLPAYREEMQFSGSRGTRPSNELPVSVPTGEDVVTDGERALHLSTCRVFSSGVEFALTALNRTERHQLGRHPGHDLLLGLEFADGTVAIAPRFGRHGADSGLLRVTGSSGGRHTQQTFYLTRLPPPGPLTVRATIAGSDLPDLVVTLSGEEIRAAAERVRRLWPEAPPEAPAPPPELPAPEGSWFAGR</sequence>
<accession>A0ABP9QJE6</accession>
<protein>
    <submittedName>
        <fullName evidence="2">Uncharacterized protein</fullName>
    </submittedName>
</protein>
<dbReference type="Proteomes" id="UP001500192">
    <property type="component" value="Unassembled WGS sequence"/>
</dbReference>
<organism evidence="2 3">
    <name type="scientific">Amycolatopsis dongchuanensis</name>
    <dbReference type="NCBI Taxonomy" id="1070866"/>
    <lineage>
        <taxon>Bacteria</taxon>
        <taxon>Bacillati</taxon>
        <taxon>Actinomycetota</taxon>
        <taxon>Actinomycetes</taxon>
        <taxon>Pseudonocardiales</taxon>
        <taxon>Pseudonocardiaceae</taxon>
        <taxon>Amycolatopsis</taxon>
    </lineage>
</organism>
<evidence type="ECO:0000313" key="2">
    <source>
        <dbReference type="EMBL" id="GAA5162816.1"/>
    </source>
</evidence>
<evidence type="ECO:0000256" key="1">
    <source>
        <dbReference type="SAM" id="MobiDB-lite"/>
    </source>
</evidence>
<evidence type="ECO:0000313" key="3">
    <source>
        <dbReference type="Proteomes" id="UP001500192"/>
    </source>
</evidence>
<reference evidence="3" key="1">
    <citation type="journal article" date="2019" name="Int. J. Syst. Evol. Microbiol.">
        <title>The Global Catalogue of Microorganisms (GCM) 10K type strain sequencing project: providing services to taxonomists for standard genome sequencing and annotation.</title>
        <authorList>
            <consortium name="The Broad Institute Genomics Platform"/>
            <consortium name="The Broad Institute Genome Sequencing Center for Infectious Disease"/>
            <person name="Wu L."/>
            <person name="Ma J."/>
        </authorList>
    </citation>
    <scope>NUCLEOTIDE SEQUENCE [LARGE SCALE GENOMIC DNA]</scope>
    <source>
        <strain evidence="3">JCM 18054</strain>
    </source>
</reference>